<feature type="compositionally biased region" description="Basic and acidic residues" evidence="1">
    <location>
        <begin position="81"/>
        <end position="95"/>
    </location>
</feature>
<evidence type="ECO:0000313" key="3">
    <source>
        <dbReference type="Proteomes" id="UP000002036"/>
    </source>
</evidence>
<organism evidence="2 3">
    <name type="scientific">Lachancea thermotolerans (strain ATCC 56472 / CBS 6340 / NRRL Y-8284)</name>
    <name type="common">Yeast</name>
    <name type="synonym">Kluyveromyces thermotolerans</name>
    <dbReference type="NCBI Taxonomy" id="559295"/>
    <lineage>
        <taxon>Eukaryota</taxon>
        <taxon>Fungi</taxon>
        <taxon>Dikarya</taxon>
        <taxon>Ascomycota</taxon>
        <taxon>Saccharomycotina</taxon>
        <taxon>Saccharomycetes</taxon>
        <taxon>Saccharomycetales</taxon>
        <taxon>Saccharomycetaceae</taxon>
        <taxon>Lachancea</taxon>
    </lineage>
</organism>
<dbReference type="GeneID" id="8291857"/>
<protein>
    <submittedName>
        <fullName evidence="2">KLTH0E05148p</fullName>
    </submittedName>
</protein>
<dbReference type="OMA" id="NEPIDSR"/>
<dbReference type="RefSeq" id="XP_002553706.1">
    <property type="nucleotide sequence ID" value="XM_002553660.1"/>
</dbReference>
<sequence>MGAMANLKEKLVKLKRFLSGEPVEGETYEKSPDVKDLPHMKDADGKLIAVSSGNRELSPVLSAKLNIQNSQGLSKSGSRNEPIDSRFSGEDKIAA</sequence>
<dbReference type="Proteomes" id="UP000002036">
    <property type="component" value="Chromosome E"/>
</dbReference>
<dbReference type="KEGG" id="lth:KLTH0E05148g"/>
<reference evidence="2 3" key="1">
    <citation type="journal article" date="2009" name="Genome Res.">
        <title>Comparative genomics of protoploid Saccharomycetaceae.</title>
        <authorList>
            <consortium name="The Genolevures Consortium"/>
            <person name="Souciet J.-L."/>
            <person name="Dujon B."/>
            <person name="Gaillardin C."/>
            <person name="Johnston M."/>
            <person name="Baret P.V."/>
            <person name="Cliften P."/>
            <person name="Sherman D.J."/>
            <person name="Weissenbach J."/>
            <person name="Westhof E."/>
            <person name="Wincker P."/>
            <person name="Jubin C."/>
            <person name="Poulain J."/>
            <person name="Barbe V."/>
            <person name="Segurens B."/>
            <person name="Artiguenave F."/>
            <person name="Anthouard V."/>
            <person name="Vacherie B."/>
            <person name="Val M.-E."/>
            <person name="Fulton R.S."/>
            <person name="Minx P."/>
            <person name="Wilson R."/>
            <person name="Durrens P."/>
            <person name="Jean G."/>
            <person name="Marck C."/>
            <person name="Martin T."/>
            <person name="Nikolski M."/>
            <person name="Rolland T."/>
            <person name="Seret M.-L."/>
            <person name="Casaregola S."/>
            <person name="Despons L."/>
            <person name="Fairhead C."/>
            <person name="Fischer G."/>
            <person name="Lafontaine I."/>
            <person name="Leh V."/>
            <person name="Lemaire M."/>
            <person name="de Montigny J."/>
            <person name="Neuveglise C."/>
            <person name="Thierry A."/>
            <person name="Blanc-Lenfle I."/>
            <person name="Bleykasten C."/>
            <person name="Diffels J."/>
            <person name="Fritsch E."/>
            <person name="Frangeul L."/>
            <person name="Goeffon A."/>
            <person name="Jauniaux N."/>
            <person name="Kachouri-Lafond R."/>
            <person name="Payen C."/>
            <person name="Potier S."/>
            <person name="Pribylova L."/>
            <person name="Ozanne C."/>
            <person name="Richard G.-F."/>
            <person name="Sacerdot C."/>
            <person name="Straub M.-L."/>
            <person name="Talla E."/>
        </authorList>
    </citation>
    <scope>NUCLEOTIDE SEQUENCE [LARGE SCALE GENOMIC DNA]</scope>
    <source>
        <strain evidence="3">ATCC 56472 / CBS 6340 / NRRL Y-8284</strain>
    </source>
</reference>
<dbReference type="AlphaFoldDB" id="C5DHK8"/>
<dbReference type="HOGENOM" id="CLU_2498258_0_0_1"/>
<evidence type="ECO:0000256" key="1">
    <source>
        <dbReference type="SAM" id="MobiDB-lite"/>
    </source>
</evidence>
<proteinExistence type="predicted"/>
<dbReference type="OrthoDB" id="4057307at2759"/>
<gene>
    <name evidence="2" type="ordered locus">KLTH0E05148g</name>
</gene>
<accession>C5DHK8</accession>
<dbReference type="eggNOG" id="ENOG502SF45">
    <property type="taxonomic scope" value="Eukaryota"/>
</dbReference>
<evidence type="ECO:0000313" key="2">
    <source>
        <dbReference type="EMBL" id="CAR23269.1"/>
    </source>
</evidence>
<feature type="region of interest" description="Disordered" evidence="1">
    <location>
        <begin position="68"/>
        <end position="95"/>
    </location>
</feature>
<feature type="compositionally biased region" description="Polar residues" evidence="1">
    <location>
        <begin position="68"/>
        <end position="79"/>
    </location>
</feature>
<dbReference type="EMBL" id="CU928169">
    <property type="protein sequence ID" value="CAR23269.1"/>
    <property type="molecule type" value="Genomic_DNA"/>
</dbReference>
<name>C5DHK8_LACTC</name>
<dbReference type="InParanoid" id="C5DHK8"/>
<keyword evidence="3" id="KW-1185">Reference proteome</keyword>